<keyword evidence="5" id="KW-0472">Membrane</keyword>
<evidence type="ECO:0000259" key="6">
    <source>
        <dbReference type="Pfam" id="PF12696"/>
    </source>
</evidence>
<organism evidence="7 8">
    <name type="scientific">Nocardia jinanensis</name>
    <dbReference type="NCBI Taxonomy" id="382504"/>
    <lineage>
        <taxon>Bacteria</taxon>
        <taxon>Bacillati</taxon>
        <taxon>Actinomycetota</taxon>
        <taxon>Actinomycetes</taxon>
        <taxon>Mycobacteriales</taxon>
        <taxon>Nocardiaceae</taxon>
        <taxon>Nocardia</taxon>
    </lineage>
</organism>
<dbReference type="Pfam" id="PF12696">
    <property type="entry name" value="TraG-D_C"/>
    <property type="match status" value="1"/>
</dbReference>
<dbReference type="CDD" id="cd01127">
    <property type="entry name" value="TrwB_TraG_TraD_VirD4"/>
    <property type="match status" value="1"/>
</dbReference>
<evidence type="ECO:0000256" key="4">
    <source>
        <dbReference type="ARBA" id="ARBA00022989"/>
    </source>
</evidence>
<dbReference type="RefSeq" id="WP_063000651.1">
    <property type="nucleotide sequence ID" value="NZ_BMMH01000035.1"/>
</dbReference>
<reference evidence="7" key="2">
    <citation type="submission" date="2020-09" db="EMBL/GenBank/DDBJ databases">
        <authorList>
            <person name="Sun Q."/>
            <person name="Zhou Y."/>
        </authorList>
    </citation>
    <scope>NUCLEOTIDE SEQUENCE</scope>
    <source>
        <strain evidence="7">CGMCC 4.3508</strain>
    </source>
</reference>
<dbReference type="AlphaFoldDB" id="A0A917RY77"/>
<keyword evidence="3" id="KW-0812">Transmembrane</keyword>
<keyword evidence="2" id="KW-1003">Cell membrane</keyword>
<dbReference type="GO" id="GO:0005886">
    <property type="term" value="C:plasma membrane"/>
    <property type="evidence" value="ECO:0007669"/>
    <property type="project" value="UniProtKB-SubCell"/>
</dbReference>
<dbReference type="InterPro" id="IPR027417">
    <property type="entry name" value="P-loop_NTPase"/>
</dbReference>
<gene>
    <name evidence="7" type="ORF">GCM10011588_68700</name>
</gene>
<comment type="subcellular location">
    <subcellularLocation>
        <location evidence="1">Cell membrane</location>
        <topology evidence="1">Multi-pass membrane protein</topology>
    </subcellularLocation>
</comment>
<proteinExistence type="predicted"/>
<dbReference type="SUPFAM" id="SSF52540">
    <property type="entry name" value="P-loop containing nucleoside triphosphate hydrolases"/>
    <property type="match status" value="1"/>
</dbReference>
<sequence>MDRSVRQPGTGLNEWKELIAVGAAGTVGLSTYASLELGEILYGGPDQAVPVNPISLALNLVTGDVAWTGAATGGAVTLLVGAGAVAAGCRKCAVVAGRLRTRKETVDERAKYMARGKELRGLSRKAVAATAARLNVQLADDDEPGVLIGRSVVGNKPLYGSYEDLHLDIWGPRSGKTTSRVIPAVMDAPGAVVVTSNKRDVVDATEGPRSTRNRNTHVFDPQGVVGKEPTWFWDPVAWVLGEEGGAGAQERAAELAGHFAAGGEASSKDAFFDPEGEDLLAGLFLAAALAKKPITAAFEWVTRSHDDEPVHILTQHGFSMVAAALSDQYTAPEKQRSGVFSTAKKMAACLKYERIRPWVTPPAKGERPRTSFDVAQFVTSRDTLYPLSKEGTGSAGPLITALCAAVADAAEKEGVRHGGRLPVPLTMILDEAANIVKWAQLPKQYSHFGSRGMVVMTILQSWAQGERCWGHDGMRALWSAANVKVLGAGLDDAGFLRDRAEIIGDHYERTVSSSRSNGGRSYSISRTTEKTLTPSDLAALPKGRIVVSVSGHRPTLAVAVPWMDRAYASQVDKAIRARGFGETPLHLVPPTEEGE</sequence>
<comment type="caution">
    <text evidence="7">The sequence shown here is derived from an EMBL/GenBank/DDBJ whole genome shotgun (WGS) entry which is preliminary data.</text>
</comment>
<dbReference type="Proteomes" id="UP000638263">
    <property type="component" value="Unassembled WGS sequence"/>
</dbReference>
<evidence type="ECO:0000313" key="8">
    <source>
        <dbReference type="Proteomes" id="UP000638263"/>
    </source>
</evidence>
<evidence type="ECO:0000256" key="5">
    <source>
        <dbReference type="ARBA" id="ARBA00023136"/>
    </source>
</evidence>
<dbReference type="PANTHER" id="PTHR37937">
    <property type="entry name" value="CONJUGATIVE TRANSFER: DNA TRANSPORT"/>
    <property type="match status" value="1"/>
</dbReference>
<reference evidence="7" key="1">
    <citation type="journal article" date="2014" name="Int. J. Syst. Evol. Microbiol.">
        <title>Complete genome sequence of Corynebacterium casei LMG S-19264T (=DSM 44701T), isolated from a smear-ripened cheese.</title>
        <authorList>
            <consortium name="US DOE Joint Genome Institute (JGI-PGF)"/>
            <person name="Walter F."/>
            <person name="Albersmeier A."/>
            <person name="Kalinowski J."/>
            <person name="Ruckert C."/>
        </authorList>
    </citation>
    <scope>NUCLEOTIDE SEQUENCE</scope>
    <source>
        <strain evidence="7">CGMCC 4.3508</strain>
    </source>
</reference>
<keyword evidence="8" id="KW-1185">Reference proteome</keyword>
<dbReference type="EMBL" id="BMMH01000035">
    <property type="protein sequence ID" value="GGL44238.1"/>
    <property type="molecule type" value="Genomic_DNA"/>
</dbReference>
<protein>
    <recommendedName>
        <fullName evidence="6">TraD/TraG TraM recognition site domain-containing protein</fullName>
    </recommendedName>
</protein>
<dbReference type="Gene3D" id="3.40.50.300">
    <property type="entry name" value="P-loop containing nucleotide triphosphate hydrolases"/>
    <property type="match status" value="1"/>
</dbReference>
<dbReference type="InterPro" id="IPR051539">
    <property type="entry name" value="T4SS-coupling_protein"/>
</dbReference>
<evidence type="ECO:0000256" key="3">
    <source>
        <dbReference type="ARBA" id="ARBA00022692"/>
    </source>
</evidence>
<keyword evidence="4" id="KW-1133">Transmembrane helix</keyword>
<dbReference type="PANTHER" id="PTHR37937:SF1">
    <property type="entry name" value="CONJUGATIVE TRANSFER: DNA TRANSPORT"/>
    <property type="match status" value="1"/>
</dbReference>
<name>A0A917RY77_9NOCA</name>
<evidence type="ECO:0000256" key="1">
    <source>
        <dbReference type="ARBA" id="ARBA00004651"/>
    </source>
</evidence>
<feature type="domain" description="TraD/TraG TraM recognition site" evidence="6">
    <location>
        <begin position="424"/>
        <end position="542"/>
    </location>
</feature>
<dbReference type="InterPro" id="IPR032689">
    <property type="entry name" value="TraG-D_C"/>
</dbReference>
<evidence type="ECO:0000313" key="7">
    <source>
        <dbReference type="EMBL" id="GGL44238.1"/>
    </source>
</evidence>
<accession>A0A917RY77</accession>
<evidence type="ECO:0000256" key="2">
    <source>
        <dbReference type="ARBA" id="ARBA00022475"/>
    </source>
</evidence>